<organism evidence="1 2">
    <name type="scientific">Paraburkholderia caribensis MBA4</name>
    <dbReference type="NCBI Taxonomy" id="1323664"/>
    <lineage>
        <taxon>Bacteria</taxon>
        <taxon>Pseudomonadati</taxon>
        <taxon>Pseudomonadota</taxon>
        <taxon>Betaproteobacteria</taxon>
        <taxon>Burkholderiales</taxon>
        <taxon>Burkholderiaceae</taxon>
        <taxon>Paraburkholderia</taxon>
    </lineage>
</organism>
<reference evidence="1 2" key="1">
    <citation type="journal article" date="2014" name="Genome Announc.">
        <title>Draft Genome Sequence of the Haloacid-Degrading Burkholderia caribensis Strain MBA4.</title>
        <authorList>
            <person name="Pan Y."/>
            <person name="Kong K.F."/>
            <person name="Tsang J.S."/>
        </authorList>
    </citation>
    <scope>NUCLEOTIDE SEQUENCE [LARGE SCALE GENOMIC DNA]</scope>
    <source>
        <strain evidence="1 2">MBA4</strain>
    </source>
</reference>
<proteinExistence type="predicted"/>
<dbReference type="Pfam" id="PF16867">
    <property type="entry name" value="DMSP_lyase"/>
    <property type="match status" value="1"/>
</dbReference>
<dbReference type="EMBL" id="CP012747">
    <property type="protein sequence ID" value="ALL69326.1"/>
    <property type="molecule type" value="Genomic_DNA"/>
</dbReference>
<gene>
    <name evidence="1" type="ORF">K788_0007280</name>
</gene>
<dbReference type="InterPro" id="IPR031723">
    <property type="entry name" value="DMSP_lyase"/>
</dbReference>
<accession>A0A0P0RKP4</accession>
<evidence type="ECO:0000313" key="2">
    <source>
        <dbReference type="Proteomes" id="UP000019146"/>
    </source>
</evidence>
<name>A0A0P0RKP4_9BURK</name>
<dbReference type="Proteomes" id="UP000019146">
    <property type="component" value="Chromosome 2"/>
</dbReference>
<dbReference type="AlphaFoldDB" id="A0A0P0RKP4"/>
<protein>
    <submittedName>
        <fullName evidence="1">Putative transcriptional regulator protein</fullName>
    </submittedName>
</protein>
<evidence type="ECO:0000313" key="1">
    <source>
        <dbReference type="EMBL" id="ALL69326.1"/>
    </source>
</evidence>
<sequence length="189" mass="20874">MQDFIDIAQRLFDSGSLPAPVRELSGQVFERLDSEIDDGRKAGTRYPACTYLDLALAPLLPTDSLLGAAARGIKTLEPFIGWQRRTSGLNGSEQYVERHVNGIIVGPGGTESRYDVQLGFSLLAPDTRYPDHRHAPQEAYVLFTPGEFRQADGDWFDPGIGGGLYNVSNILHAMRSHDQPLLAMWCLLT</sequence>
<dbReference type="KEGG" id="bcai:K788_0007280"/>
<dbReference type="Gene3D" id="2.60.120.10">
    <property type="entry name" value="Jelly Rolls"/>
    <property type="match status" value="1"/>
</dbReference>
<dbReference type="InterPro" id="IPR014710">
    <property type="entry name" value="RmlC-like_jellyroll"/>
</dbReference>
<dbReference type="GO" id="GO:0047869">
    <property type="term" value="F:dimethylpropiothetin dethiomethylase activity"/>
    <property type="evidence" value="ECO:0007669"/>
    <property type="project" value="InterPro"/>
</dbReference>